<organism evidence="2 3">
    <name type="scientific">Platanthera zijinensis</name>
    <dbReference type="NCBI Taxonomy" id="2320716"/>
    <lineage>
        <taxon>Eukaryota</taxon>
        <taxon>Viridiplantae</taxon>
        <taxon>Streptophyta</taxon>
        <taxon>Embryophyta</taxon>
        <taxon>Tracheophyta</taxon>
        <taxon>Spermatophyta</taxon>
        <taxon>Magnoliopsida</taxon>
        <taxon>Liliopsida</taxon>
        <taxon>Asparagales</taxon>
        <taxon>Orchidaceae</taxon>
        <taxon>Orchidoideae</taxon>
        <taxon>Orchideae</taxon>
        <taxon>Orchidinae</taxon>
        <taxon>Platanthera</taxon>
    </lineage>
</organism>
<evidence type="ECO:0000313" key="3">
    <source>
        <dbReference type="Proteomes" id="UP001418222"/>
    </source>
</evidence>
<feature type="region of interest" description="Disordered" evidence="1">
    <location>
        <begin position="117"/>
        <end position="138"/>
    </location>
</feature>
<keyword evidence="3" id="KW-1185">Reference proteome</keyword>
<name>A0AAP0BK77_9ASPA</name>
<evidence type="ECO:0000256" key="1">
    <source>
        <dbReference type="SAM" id="MobiDB-lite"/>
    </source>
</evidence>
<protein>
    <submittedName>
        <fullName evidence="2">Uncharacterized protein</fullName>
    </submittedName>
</protein>
<evidence type="ECO:0000313" key="2">
    <source>
        <dbReference type="EMBL" id="KAK8942672.1"/>
    </source>
</evidence>
<comment type="caution">
    <text evidence="2">The sequence shown here is derived from an EMBL/GenBank/DDBJ whole genome shotgun (WGS) entry which is preliminary data.</text>
</comment>
<gene>
    <name evidence="2" type="ORF">KSP39_PZI009514</name>
</gene>
<reference evidence="2 3" key="1">
    <citation type="journal article" date="2022" name="Nat. Plants">
        <title>Genomes of leafy and leafless Platanthera orchids illuminate the evolution of mycoheterotrophy.</title>
        <authorList>
            <person name="Li M.H."/>
            <person name="Liu K.W."/>
            <person name="Li Z."/>
            <person name="Lu H.C."/>
            <person name="Ye Q.L."/>
            <person name="Zhang D."/>
            <person name="Wang J.Y."/>
            <person name="Li Y.F."/>
            <person name="Zhong Z.M."/>
            <person name="Liu X."/>
            <person name="Yu X."/>
            <person name="Liu D.K."/>
            <person name="Tu X.D."/>
            <person name="Liu B."/>
            <person name="Hao Y."/>
            <person name="Liao X.Y."/>
            <person name="Jiang Y.T."/>
            <person name="Sun W.H."/>
            <person name="Chen J."/>
            <person name="Chen Y.Q."/>
            <person name="Ai Y."/>
            <person name="Zhai J.W."/>
            <person name="Wu S.S."/>
            <person name="Zhou Z."/>
            <person name="Hsiao Y.Y."/>
            <person name="Wu W.L."/>
            <person name="Chen Y.Y."/>
            <person name="Lin Y.F."/>
            <person name="Hsu J.L."/>
            <person name="Li C.Y."/>
            <person name="Wang Z.W."/>
            <person name="Zhao X."/>
            <person name="Zhong W.Y."/>
            <person name="Ma X.K."/>
            <person name="Ma L."/>
            <person name="Huang J."/>
            <person name="Chen G.Z."/>
            <person name="Huang M.Z."/>
            <person name="Huang L."/>
            <person name="Peng D.H."/>
            <person name="Luo Y.B."/>
            <person name="Zou S.Q."/>
            <person name="Chen S.P."/>
            <person name="Lan S."/>
            <person name="Tsai W.C."/>
            <person name="Van de Peer Y."/>
            <person name="Liu Z.J."/>
        </authorList>
    </citation>
    <scope>NUCLEOTIDE SEQUENCE [LARGE SCALE GENOMIC DNA]</scope>
    <source>
        <strain evidence="2">Lor287</strain>
    </source>
</reference>
<dbReference type="Proteomes" id="UP001418222">
    <property type="component" value="Unassembled WGS sequence"/>
</dbReference>
<dbReference type="EMBL" id="JBBWWQ010000007">
    <property type="protein sequence ID" value="KAK8942672.1"/>
    <property type="molecule type" value="Genomic_DNA"/>
</dbReference>
<sequence length="301" mass="33092">MIYLGKIFSLVEGLQRKIYDFALVDILSDLTIMMAKFNLLLIFLAHAANFFLCGKLILPASAAIQFRRTIVLSTCSSSLSSSEEPAVVDLLPAELMTSVFFAGRSFLLPKLCRLTTTHEQSSSPPPSPSADPRSVDPKRPVPASGNFIAFKSVPSAVRHSSDLLDAAVTAPLTLLPYEYSPVYQLADAQLTYCFLLEPLEEIIFELLTGRKKAAHREVSEIRPPPPPWFPAAPPASKLVCRWWDFGIGGSMHRRQYTDSASVVSTSPKEVRCASRQEYAGVRLVHQALRRTIGLTGSALLV</sequence>
<accession>A0AAP0BK77</accession>
<proteinExistence type="predicted"/>
<dbReference type="AlphaFoldDB" id="A0AAP0BK77"/>